<gene>
    <name evidence="2" type="ORF">DARMORV10_C06P06430.1</name>
</gene>
<sequence length="306" mass="34536">MLCSYAARRPQSPGETLISLYAHLRVLRSPSIGASAIHPLWPFIRLRFWEARYIRRSDELISVNMLLLDSKATLMPVTIAVQSWWKLNVGYNSCLGNELSWKLENAIEALQETMHQDYSVVMRLQRESLGVSVLSKNHVPTKRAHYLAVEKALEMVVLAQLHFMRDFSKGIKLGVCSETLAATRPRAASTACDMEIECDLLTSPKDDLEFSTVQENIRGNFSLIDLHISNILSTVSLNFDSLTSVLTHVLLSYSFKVVVKPQKAVRKLARVQHLYSELTGKLRREDDEFDVFATLHPIPVVCGLPA</sequence>
<reference evidence="2" key="1">
    <citation type="submission" date="2021-01" db="EMBL/GenBank/DDBJ databases">
        <authorList>
            <consortium name="Genoscope - CEA"/>
            <person name="William W."/>
        </authorList>
    </citation>
    <scope>NUCLEOTIDE SEQUENCE</scope>
</reference>
<dbReference type="PANTHER" id="PTHR47253">
    <property type="match status" value="1"/>
</dbReference>
<dbReference type="Pfam" id="PF00425">
    <property type="entry name" value="Chorismate_bind"/>
    <property type="match status" value="1"/>
</dbReference>
<name>A0A816Q4H8_BRANA</name>
<dbReference type="PANTHER" id="PTHR47253:SF8">
    <property type="entry name" value="ISOCHORISMATE SYNTHASE 1, CHLOROPLASTIC"/>
    <property type="match status" value="1"/>
</dbReference>
<evidence type="ECO:0000259" key="1">
    <source>
        <dbReference type="Pfam" id="PF00425"/>
    </source>
</evidence>
<dbReference type="EMBL" id="HG994370">
    <property type="protein sequence ID" value="CAF2055211.1"/>
    <property type="molecule type" value="Genomic_DNA"/>
</dbReference>
<dbReference type="InterPro" id="IPR044250">
    <property type="entry name" value="MenF-like"/>
</dbReference>
<proteinExistence type="predicted"/>
<dbReference type="Proteomes" id="UP001295469">
    <property type="component" value="Chromosome C06"/>
</dbReference>
<accession>A0A816Q4H8</accession>
<dbReference type="SUPFAM" id="SSF56322">
    <property type="entry name" value="ADC synthase"/>
    <property type="match status" value="2"/>
</dbReference>
<dbReference type="AlphaFoldDB" id="A0A816Q4H8"/>
<dbReference type="InterPro" id="IPR005801">
    <property type="entry name" value="ADC_synthase"/>
</dbReference>
<dbReference type="GO" id="GO:0008909">
    <property type="term" value="F:isochorismate synthase activity"/>
    <property type="evidence" value="ECO:0007669"/>
    <property type="project" value="InterPro"/>
</dbReference>
<dbReference type="InterPro" id="IPR015890">
    <property type="entry name" value="Chorismate_C"/>
</dbReference>
<dbReference type="Gene3D" id="3.60.120.10">
    <property type="entry name" value="Anthranilate synthase"/>
    <property type="match status" value="1"/>
</dbReference>
<feature type="domain" description="Chorismate-utilising enzyme C-terminal" evidence="1">
    <location>
        <begin position="254"/>
        <end position="305"/>
    </location>
</feature>
<protein>
    <submittedName>
        <fullName evidence="2">(rape) hypothetical protein</fullName>
    </submittedName>
</protein>
<evidence type="ECO:0000313" key="2">
    <source>
        <dbReference type="EMBL" id="CAF2055211.1"/>
    </source>
</evidence>
<organism evidence="2">
    <name type="scientific">Brassica napus</name>
    <name type="common">Rape</name>
    <dbReference type="NCBI Taxonomy" id="3708"/>
    <lineage>
        <taxon>Eukaryota</taxon>
        <taxon>Viridiplantae</taxon>
        <taxon>Streptophyta</taxon>
        <taxon>Embryophyta</taxon>
        <taxon>Tracheophyta</taxon>
        <taxon>Spermatophyta</taxon>
        <taxon>Magnoliopsida</taxon>
        <taxon>eudicotyledons</taxon>
        <taxon>Gunneridae</taxon>
        <taxon>Pentapetalae</taxon>
        <taxon>rosids</taxon>
        <taxon>malvids</taxon>
        <taxon>Brassicales</taxon>
        <taxon>Brassicaceae</taxon>
        <taxon>Brassiceae</taxon>
        <taxon>Brassica</taxon>
    </lineage>
</organism>